<evidence type="ECO:0000256" key="6">
    <source>
        <dbReference type="ARBA" id="ARBA00022363"/>
    </source>
</evidence>
<dbReference type="SFLD" id="SFLDG01070">
    <property type="entry name" value="PLP-dependent"/>
    <property type="match status" value="1"/>
</dbReference>
<evidence type="ECO:0000256" key="3">
    <source>
        <dbReference type="ARBA" id="ARBA00001966"/>
    </source>
</evidence>
<evidence type="ECO:0000256" key="12">
    <source>
        <dbReference type="ARBA" id="ARBA00023014"/>
    </source>
</evidence>
<dbReference type="SUPFAM" id="SSF102114">
    <property type="entry name" value="Radical SAM enzymes"/>
    <property type="match status" value="1"/>
</dbReference>
<dbReference type="Proteomes" id="UP000006860">
    <property type="component" value="Chromosome"/>
</dbReference>
<feature type="binding site" evidence="14">
    <location>
        <position position="215"/>
    </location>
    <ligand>
        <name>[4Fe-4S] cluster</name>
        <dbReference type="ChEBI" id="CHEBI:49883"/>
        <note>4Fe-4S-S-AdoMet</note>
    </ligand>
</feature>
<dbReference type="Gene3D" id="6.10.140.1170">
    <property type="match status" value="1"/>
</dbReference>
<dbReference type="NCBIfam" id="TIGR00238">
    <property type="entry name" value="KamA family radical SAM protein"/>
    <property type="match status" value="1"/>
</dbReference>
<keyword evidence="9 14" id="KW-0479">Metal-binding</keyword>
<comment type="cofactor">
    <cofactor evidence="2 15">
        <name>pyridoxal 5'-phosphate</name>
        <dbReference type="ChEBI" id="CHEBI:597326"/>
    </cofactor>
</comment>
<feature type="domain" description="Radical SAM core" evidence="16">
    <location>
        <begin position="197"/>
        <end position="409"/>
    </location>
</feature>
<comment type="catalytic activity">
    <reaction evidence="1">
        <text>L-lysine = (3S)-3,6-diaminohexanoate</text>
        <dbReference type="Rhea" id="RHEA:19177"/>
        <dbReference type="ChEBI" id="CHEBI:32551"/>
        <dbReference type="ChEBI" id="CHEBI:57434"/>
        <dbReference type="EC" id="5.4.3.2"/>
    </reaction>
</comment>
<dbReference type="InterPro" id="IPR058240">
    <property type="entry name" value="rSAM_sf"/>
</dbReference>
<evidence type="ECO:0000256" key="2">
    <source>
        <dbReference type="ARBA" id="ARBA00001933"/>
    </source>
</evidence>
<comment type="similarity">
    <text evidence="4">Belongs to the radical SAM superfamily. KamA family.</text>
</comment>
<dbReference type="STRING" id="756272.Plabr_4558"/>
<dbReference type="GO" id="GO:0051539">
    <property type="term" value="F:4 iron, 4 sulfur cluster binding"/>
    <property type="evidence" value="ECO:0007669"/>
    <property type="project" value="UniProtKB-KW"/>
</dbReference>
<evidence type="ECO:0000313" key="17">
    <source>
        <dbReference type="EMBL" id="ADY62129.1"/>
    </source>
</evidence>
<evidence type="ECO:0000256" key="11">
    <source>
        <dbReference type="ARBA" id="ARBA00023004"/>
    </source>
</evidence>
<dbReference type="CDD" id="cd01335">
    <property type="entry name" value="Radical_SAM"/>
    <property type="match status" value="1"/>
</dbReference>
<dbReference type="InterPro" id="IPR025895">
    <property type="entry name" value="LAM_C_dom"/>
</dbReference>
<feature type="binding site" evidence="14">
    <location>
        <position position="218"/>
    </location>
    <ligand>
        <name>[4Fe-4S] cluster</name>
        <dbReference type="ChEBI" id="CHEBI:49883"/>
        <note>4Fe-4S-S-AdoMet</note>
    </ligand>
</feature>
<dbReference type="eggNOG" id="COG1509">
    <property type="taxonomic scope" value="Bacteria"/>
</dbReference>
<evidence type="ECO:0000313" key="18">
    <source>
        <dbReference type="Proteomes" id="UP000006860"/>
    </source>
</evidence>
<keyword evidence="13 17" id="KW-0413">Isomerase</keyword>
<evidence type="ECO:0000256" key="14">
    <source>
        <dbReference type="PIRSR" id="PIRSR004911-1"/>
    </source>
</evidence>
<feature type="binding site" evidence="14">
    <location>
        <position position="211"/>
    </location>
    <ligand>
        <name>[4Fe-4S] cluster</name>
        <dbReference type="ChEBI" id="CHEBI:49883"/>
        <note>4Fe-4S-S-AdoMet</note>
    </ligand>
</feature>
<dbReference type="InterPro" id="IPR022459">
    <property type="entry name" value="Lysine_aminomutase"/>
</dbReference>
<dbReference type="Pfam" id="PF12544">
    <property type="entry name" value="LAM_C"/>
    <property type="match status" value="1"/>
</dbReference>
<sequence length="457" mass="51101">MTDYNDVYAAAIEADEEPPGTTVKKAIAVLPPALRTRFTPPAPATPPPLVELELRTGAGLPVESAPVETMNHATETSTVRRAEGERTREFRERFYPNVTAAQWDDWRWQAQNRVRSLEQFERMLELAPFEREALQQGGTMLPVGVTPYYMSLLDPTDPYQPLRKTVLPSTAEFVRTPGEADDPLGEDGHSPVPGLVHRYPDRVLLLALDFCSTYCRYCTRSRVVGHGEIAPSDARLEKIFQYLQNSPQVRDVLISGGDPLALKDEKLAYILRRLREIPHIEFVRIGTKMPAVLPQRITPELVNAIRPYHPVWMSLHFLHPDECTPESKQACERLADAGIPLGSQTVLLKGVNDNVETMKQLTHKLLMNRVRPYYLYQCDPISGSAHFRTSVAKGLEIISGLRGHTTGYAVPTYVIDAPGGGGKIPLQPDAVVGREDGHLVLRNFEGKLFRYPDPDAQ</sequence>
<dbReference type="HOGENOM" id="CLU_032161_0_1_0"/>
<dbReference type="SFLD" id="SFLDF00283">
    <property type="entry name" value="L-lysine_2_3-aminomutase_(LAM"/>
    <property type="match status" value="1"/>
</dbReference>
<evidence type="ECO:0000256" key="15">
    <source>
        <dbReference type="PIRSR" id="PIRSR603739-50"/>
    </source>
</evidence>
<evidence type="ECO:0000256" key="4">
    <source>
        <dbReference type="ARBA" id="ARBA00008703"/>
    </source>
</evidence>
<dbReference type="InterPro" id="IPR003739">
    <property type="entry name" value="Lys_aminomutase/Glu_NH3_mut"/>
</dbReference>
<dbReference type="Gene3D" id="3.20.20.70">
    <property type="entry name" value="Aldolase class I"/>
    <property type="match status" value="1"/>
</dbReference>
<accession>F0SMF0</accession>
<proteinExistence type="inferred from homology"/>
<dbReference type="EC" id="5.4.3.2" evidence="5"/>
<keyword evidence="11" id="KW-0408">Iron</keyword>
<evidence type="ECO:0000256" key="13">
    <source>
        <dbReference type="ARBA" id="ARBA00023235"/>
    </source>
</evidence>
<keyword evidence="7 14" id="KW-0004">4Fe-4S</keyword>
<dbReference type="PANTHER" id="PTHR30538:SF1">
    <property type="entry name" value="L-LYSINE 2,3-AMINOMUTASE"/>
    <property type="match status" value="1"/>
</dbReference>
<evidence type="ECO:0000256" key="9">
    <source>
        <dbReference type="ARBA" id="ARBA00022723"/>
    </source>
</evidence>
<evidence type="ECO:0000256" key="8">
    <source>
        <dbReference type="ARBA" id="ARBA00022691"/>
    </source>
</evidence>
<dbReference type="Gene3D" id="6.20.120.40">
    <property type="match status" value="1"/>
</dbReference>
<dbReference type="PIRSF" id="PIRSF004911">
    <property type="entry name" value="DUF160"/>
    <property type="match status" value="1"/>
</dbReference>
<reference evidence="18" key="1">
    <citation type="submission" date="2011-02" db="EMBL/GenBank/DDBJ databases">
        <title>The complete genome of Planctomyces brasiliensis DSM 5305.</title>
        <authorList>
            <person name="Lucas S."/>
            <person name="Copeland A."/>
            <person name="Lapidus A."/>
            <person name="Bruce D."/>
            <person name="Goodwin L."/>
            <person name="Pitluck S."/>
            <person name="Kyrpides N."/>
            <person name="Mavromatis K."/>
            <person name="Pagani I."/>
            <person name="Ivanova N."/>
            <person name="Ovchinnikova G."/>
            <person name="Lu M."/>
            <person name="Detter J.C."/>
            <person name="Han C."/>
            <person name="Land M."/>
            <person name="Hauser L."/>
            <person name="Markowitz V."/>
            <person name="Cheng J.-F."/>
            <person name="Hugenholtz P."/>
            <person name="Woyke T."/>
            <person name="Wu D."/>
            <person name="Tindall B."/>
            <person name="Pomrenke H.G."/>
            <person name="Brambilla E."/>
            <person name="Klenk H.-P."/>
            <person name="Eisen J.A."/>
        </authorList>
    </citation>
    <scope>NUCLEOTIDE SEQUENCE [LARGE SCALE GENOMIC DNA]</scope>
    <source>
        <strain evidence="18">ATCC 49424 / DSM 5305 / JCM 21570 / NBRC 103401 / IFAM 1448</strain>
    </source>
</reference>
<comment type="cofactor">
    <cofactor evidence="3">
        <name>[4Fe-4S] cluster</name>
        <dbReference type="ChEBI" id="CHEBI:49883"/>
    </cofactor>
</comment>
<keyword evidence="12 14" id="KW-0411">Iron-sulfur</keyword>
<name>F0SMF0_RUBBR</name>
<feature type="modified residue" description="N6-(pyridoxal phosphate)lysine" evidence="15">
    <location>
        <position position="423"/>
    </location>
</feature>
<dbReference type="PANTHER" id="PTHR30538">
    <property type="entry name" value="LYSINE 2,3-AMINOMUTASE-RELATED"/>
    <property type="match status" value="1"/>
</dbReference>
<dbReference type="Pfam" id="PF04055">
    <property type="entry name" value="Radical_SAM"/>
    <property type="match status" value="1"/>
</dbReference>
<dbReference type="RefSeq" id="WP_013630833.1">
    <property type="nucleotide sequence ID" value="NC_015174.1"/>
</dbReference>
<keyword evidence="10 15" id="KW-0663">Pyridoxal phosphate</keyword>
<organism evidence="17 18">
    <name type="scientific">Rubinisphaera brasiliensis (strain ATCC 49424 / DSM 5305 / JCM 21570 / IAM 15109 / NBRC 103401 / IFAM 1448)</name>
    <name type="common">Planctomyces brasiliensis</name>
    <dbReference type="NCBI Taxonomy" id="756272"/>
    <lineage>
        <taxon>Bacteria</taxon>
        <taxon>Pseudomonadati</taxon>
        <taxon>Planctomycetota</taxon>
        <taxon>Planctomycetia</taxon>
        <taxon>Planctomycetales</taxon>
        <taxon>Planctomycetaceae</taxon>
        <taxon>Rubinisphaera</taxon>
    </lineage>
</organism>
<dbReference type="InterPro" id="IPR013785">
    <property type="entry name" value="Aldolase_TIM"/>
</dbReference>
<dbReference type="PROSITE" id="PS51918">
    <property type="entry name" value="RADICAL_SAM"/>
    <property type="match status" value="1"/>
</dbReference>
<dbReference type="SFLD" id="SFLDS00029">
    <property type="entry name" value="Radical_SAM"/>
    <property type="match status" value="1"/>
</dbReference>
<gene>
    <name evidence="17" type="ordered locus">Plabr_4558</name>
</gene>
<keyword evidence="18" id="KW-1185">Reference proteome</keyword>
<dbReference type="AlphaFoldDB" id="F0SMF0"/>
<evidence type="ECO:0000256" key="5">
    <source>
        <dbReference type="ARBA" id="ARBA00012144"/>
    </source>
</evidence>
<dbReference type="KEGG" id="pbs:Plabr_4558"/>
<evidence type="ECO:0000256" key="10">
    <source>
        <dbReference type="ARBA" id="ARBA00022898"/>
    </source>
</evidence>
<dbReference type="GO" id="GO:0050066">
    <property type="term" value="F:L-lysine 2,3-aminomutase activity"/>
    <property type="evidence" value="ECO:0007669"/>
    <property type="project" value="UniProtKB-EC"/>
</dbReference>
<evidence type="ECO:0000256" key="7">
    <source>
        <dbReference type="ARBA" id="ARBA00022485"/>
    </source>
</evidence>
<keyword evidence="8" id="KW-0949">S-adenosyl-L-methionine</keyword>
<dbReference type="GO" id="GO:0046872">
    <property type="term" value="F:metal ion binding"/>
    <property type="evidence" value="ECO:0007669"/>
    <property type="project" value="UniProtKB-KW"/>
</dbReference>
<evidence type="ECO:0000259" key="16">
    <source>
        <dbReference type="PROSITE" id="PS51918"/>
    </source>
</evidence>
<protein>
    <recommendedName>
        <fullName evidence="6">L-lysine 2,3-aminomutase</fullName>
        <ecNumber evidence="5">5.4.3.2</ecNumber>
    </recommendedName>
</protein>
<dbReference type="EMBL" id="CP002546">
    <property type="protein sequence ID" value="ADY62129.1"/>
    <property type="molecule type" value="Genomic_DNA"/>
</dbReference>
<dbReference type="InterPro" id="IPR007197">
    <property type="entry name" value="rSAM"/>
</dbReference>
<evidence type="ECO:0000256" key="1">
    <source>
        <dbReference type="ARBA" id="ARBA00000911"/>
    </source>
</evidence>